<dbReference type="SMART" id="SM00422">
    <property type="entry name" value="HTH_MERR"/>
    <property type="match status" value="2"/>
</dbReference>
<evidence type="ECO:0000313" key="4">
    <source>
        <dbReference type="Proteomes" id="UP000198217"/>
    </source>
</evidence>
<dbReference type="SUPFAM" id="SSF46955">
    <property type="entry name" value="Putative DNA-binding domain"/>
    <property type="match status" value="2"/>
</dbReference>
<name>A0A1C5IDC0_9ACTN</name>
<dbReference type="InterPro" id="IPR047057">
    <property type="entry name" value="MerR_fam"/>
</dbReference>
<dbReference type="PANTHER" id="PTHR30204">
    <property type="entry name" value="REDOX-CYCLING DRUG-SENSING TRANSCRIPTIONAL ACTIVATOR SOXR"/>
    <property type="match status" value="1"/>
</dbReference>
<dbReference type="Pfam" id="PF00376">
    <property type="entry name" value="MerR"/>
    <property type="match status" value="1"/>
</dbReference>
<dbReference type="GO" id="GO:0003677">
    <property type="term" value="F:DNA binding"/>
    <property type="evidence" value="ECO:0007669"/>
    <property type="project" value="UniProtKB-KW"/>
</dbReference>
<evidence type="ECO:0000256" key="1">
    <source>
        <dbReference type="ARBA" id="ARBA00023125"/>
    </source>
</evidence>
<accession>A0A1C5IDC0</accession>
<keyword evidence="1 3" id="KW-0238">DNA-binding</keyword>
<protein>
    <submittedName>
        <fullName evidence="3">DNA-binding transcriptional regulator, MerR family</fullName>
    </submittedName>
</protein>
<sequence>MDLAREHGISTQAVRNYEDAGVIPAARRTPSGYRRYSARHAIALRAYLALIPAHGYATSGEIMRAVNADDLDTALRAIDRSHAQLLRDRETLDAVESAVGILANPPATDRPDRPLTVGALAHRLGVTPATLRKWERAGILEPIRDRATHHRLYGPEDVRDADLAHLLRRGGYLLEQIATVMRRVRDADGPEALAGSLEGWRARLAARGRAMLLAAARLADYLHVEDDERRGDAATTEPARTTG</sequence>
<evidence type="ECO:0000259" key="2">
    <source>
        <dbReference type="PROSITE" id="PS50937"/>
    </source>
</evidence>
<proteinExistence type="predicted"/>
<evidence type="ECO:0000313" key="3">
    <source>
        <dbReference type="EMBL" id="SCG56001.1"/>
    </source>
</evidence>
<dbReference type="InterPro" id="IPR000551">
    <property type="entry name" value="MerR-type_HTH_dom"/>
</dbReference>
<dbReference type="Proteomes" id="UP000198217">
    <property type="component" value="Chromosome I"/>
</dbReference>
<reference evidence="3 4" key="1">
    <citation type="submission" date="2016-06" db="EMBL/GenBank/DDBJ databases">
        <authorList>
            <person name="Kjaerup R.B."/>
            <person name="Dalgaard T.S."/>
            <person name="Juul-Madsen H.R."/>
        </authorList>
    </citation>
    <scope>NUCLEOTIDE SEQUENCE [LARGE SCALE GENOMIC DNA]</scope>
    <source>
        <strain evidence="3 4">DSM 43904</strain>
    </source>
</reference>
<dbReference type="EMBL" id="LT607750">
    <property type="protein sequence ID" value="SCG56001.1"/>
    <property type="molecule type" value="Genomic_DNA"/>
</dbReference>
<organism evidence="3 4">
    <name type="scientific">Micromonospora echinaurantiaca</name>
    <dbReference type="NCBI Taxonomy" id="47857"/>
    <lineage>
        <taxon>Bacteria</taxon>
        <taxon>Bacillati</taxon>
        <taxon>Actinomycetota</taxon>
        <taxon>Actinomycetes</taxon>
        <taxon>Micromonosporales</taxon>
        <taxon>Micromonosporaceae</taxon>
        <taxon>Micromonospora</taxon>
    </lineage>
</organism>
<dbReference type="Pfam" id="PF13411">
    <property type="entry name" value="MerR_1"/>
    <property type="match status" value="1"/>
</dbReference>
<dbReference type="PANTHER" id="PTHR30204:SF93">
    <property type="entry name" value="HTH MERR-TYPE DOMAIN-CONTAINING PROTEIN"/>
    <property type="match status" value="1"/>
</dbReference>
<dbReference type="Gene3D" id="1.10.1660.10">
    <property type="match status" value="2"/>
</dbReference>
<dbReference type="RefSeq" id="WP_231928787.1">
    <property type="nucleotide sequence ID" value="NZ_LT607750.1"/>
</dbReference>
<dbReference type="AlphaFoldDB" id="A0A1C5IDC0"/>
<dbReference type="InterPro" id="IPR009061">
    <property type="entry name" value="DNA-bd_dom_put_sf"/>
</dbReference>
<feature type="domain" description="HTH merR-type" evidence="2">
    <location>
        <begin position="1"/>
        <end position="45"/>
    </location>
</feature>
<gene>
    <name evidence="3" type="ORF">GA0070609_3111</name>
</gene>
<dbReference type="GO" id="GO:0003700">
    <property type="term" value="F:DNA-binding transcription factor activity"/>
    <property type="evidence" value="ECO:0007669"/>
    <property type="project" value="InterPro"/>
</dbReference>
<feature type="domain" description="HTH merR-type" evidence="2">
    <location>
        <begin position="114"/>
        <end position="183"/>
    </location>
</feature>
<dbReference type="PROSITE" id="PS50937">
    <property type="entry name" value="HTH_MERR_2"/>
    <property type="match status" value="2"/>
</dbReference>
<dbReference type="PROSITE" id="PS00552">
    <property type="entry name" value="HTH_MERR_1"/>
    <property type="match status" value="1"/>
</dbReference>
<keyword evidence="4" id="KW-1185">Reference proteome</keyword>